<comment type="caution">
    <text evidence="1">The sequence shown here is derived from an EMBL/GenBank/DDBJ whole genome shotgun (WGS) entry which is preliminary data.</text>
</comment>
<evidence type="ECO:0000313" key="1">
    <source>
        <dbReference type="EMBL" id="GBP89720.1"/>
    </source>
</evidence>
<gene>
    <name evidence="1" type="ORF">EVAR_46823_1</name>
</gene>
<dbReference type="AlphaFoldDB" id="A0A4C1ZPA7"/>
<evidence type="ECO:0000313" key="2">
    <source>
        <dbReference type="Proteomes" id="UP000299102"/>
    </source>
</evidence>
<proteinExistence type="predicted"/>
<protein>
    <submittedName>
        <fullName evidence="1">Uncharacterized protein</fullName>
    </submittedName>
</protein>
<reference evidence="1 2" key="1">
    <citation type="journal article" date="2019" name="Commun. Biol.">
        <title>The bagworm genome reveals a unique fibroin gene that provides high tensile strength.</title>
        <authorList>
            <person name="Kono N."/>
            <person name="Nakamura H."/>
            <person name="Ohtoshi R."/>
            <person name="Tomita M."/>
            <person name="Numata K."/>
            <person name="Arakawa K."/>
        </authorList>
    </citation>
    <scope>NUCLEOTIDE SEQUENCE [LARGE SCALE GENOMIC DNA]</scope>
</reference>
<accession>A0A4C1ZPA7</accession>
<keyword evidence="2" id="KW-1185">Reference proteome</keyword>
<organism evidence="1 2">
    <name type="scientific">Eumeta variegata</name>
    <name type="common">Bagworm moth</name>
    <name type="synonym">Eumeta japonica</name>
    <dbReference type="NCBI Taxonomy" id="151549"/>
    <lineage>
        <taxon>Eukaryota</taxon>
        <taxon>Metazoa</taxon>
        <taxon>Ecdysozoa</taxon>
        <taxon>Arthropoda</taxon>
        <taxon>Hexapoda</taxon>
        <taxon>Insecta</taxon>
        <taxon>Pterygota</taxon>
        <taxon>Neoptera</taxon>
        <taxon>Endopterygota</taxon>
        <taxon>Lepidoptera</taxon>
        <taxon>Glossata</taxon>
        <taxon>Ditrysia</taxon>
        <taxon>Tineoidea</taxon>
        <taxon>Psychidae</taxon>
        <taxon>Oiketicinae</taxon>
        <taxon>Eumeta</taxon>
    </lineage>
</organism>
<dbReference type="Proteomes" id="UP000299102">
    <property type="component" value="Unassembled WGS sequence"/>
</dbReference>
<name>A0A4C1ZPA7_EUMVA</name>
<sequence>MWLITAFTGFAWRTYNKKKPGRCVGGAGAGTYRRSERMISSLAARGGWRLIPDRAGALASAPCLPTAACRDLVQSGVMLRWVRVVPTERCRVNTAIV</sequence>
<dbReference type="EMBL" id="BGZK01002022">
    <property type="protein sequence ID" value="GBP89720.1"/>
    <property type="molecule type" value="Genomic_DNA"/>
</dbReference>